<gene>
    <name evidence="2" type="ORF">A3Q56_02900</name>
</gene>
<evidence type="ECO:0000313" key="2">
    <source>
        <dbReference type="EMBL" id="OAF69360.1"/>
    </source>
</evidence>
<dbReference type="InterPro" id="IPR021298">
    <property type="entry name" value="CFAP298"/>
</dbReference>
<evidence type="ECO:0008006" key="4">
    <source>
        <dbReference type="Google" id="ProtNLM"/>
    </source>
</evidence>
<reference evidence="2 3" key="1">
    <citation type="submission" date="2016-04" db="EMBL/GenBank/DDBJ databases">
        <title>The genome of Intoshia linei affirms orthonectids as highly simplified spiralians.</title>
        <authorList>
            <person name="Mikhailov K.V."/>
            <person name="Slusarev G.S."/>
            <person name="Nikitin M.A."/>
            <person name="Logacheva M.D."/>
            <person name="Penin A."/>
            <person name="Aleoshin V."/>
            <person name="Panchin Y.V."/>
        </authorList>
    </citation>
    <scope>NUCLEOTIDE SEQUENCE [LARGE SCALE GENOMIC DNA]</scope>
    <source>
        <strain evidence="2">Intl2013</strain>
        <tissue evidence="2">Whole animal</tissue>
    </source>
</reference>
<keyword evidence="3" id="KW-1185">Reference proteome</keyword>
<dbReference type="AlphaFoldDB" id="A0A177B5G4"/>
<comment type="similarity">
    <text evidence="1">Belongs to the CFAP298 family.</text>
</comment>
<comment type="caution">
    <text evidence="2">The sequence shown here is derived from an EMBL/GenBank/DDBJ whole genome shotgun (WGS) entry which is preliminary data.</text>
</comment>
<evidence type="ECO:0000256" key="1">
    <source>
        <dbReference type="ARBA" id="ARBA00009619"/>
    </source>
</evidence>
<evidence type="ECO:0000313" key="3">
    <source>
        <dbReference type="Proteomes" id="UP000078046"/>
    </source>
</evidence>
<proteinExistence type="inferred from homology"/>
<dbReference type="Proteomes" id="UP000078046">
    <property type="component" value="Unassembled WGS sequence"/>
</dbReference>
<dbReference type="GO" id="GO:0003352">
    <property type="term" value="P:regulation of cilium movement"/>
    <property type="evidence" value="ECO:0007669"/>
    <property type="project" value="InterPro"/>
</dbReference>
<dbReference type="PANTHER" id="PTHR13238">
    <property type="entry name" value="PROTEIN C21ORF59"/>
    <property type="match status" value="1"/>
</dbReference>
<dbReference type="Pfam" id="PF11069">
    <property type="entry name" value="CFAP298"/>
    <property type="match status" value="1"/>
</dbReference>
<dbReference type="EMBL" id="LWCA01000294">
    <property type="protein sequence ID" value="OAF69360.1"/>
    <property type="molecule type" value="Genomic_DNA"/>
</dbReference>
<dbReference type="OrthoDB" id="276065at2759"/>
<accession>A0A177B5G4</accession>
<protein>
    <recommendedName>
        <fullName evidence="4">Cilia- and flagella-associated protein 298</fullName>
    </recommendedName>
</protein>
<dbReference type="PANTHER" id="PTHR13238:SF0">
    <property type="entry name" value="CILIA- AND FLAGELLA-ASSOCIATED PROTEIN 298"/>
    <property type="match status" value="1"/>
</dbReference>
<organism evidence="2 3">
    <name type="scientific">Intoshia linei</name>
    <dbReference type="NCBI Taxonomy" id="1819745"/>
    <lineage>
        <taxon>Eukaryota</taxon>
        <taxon>Metazoa</taxon>
        <taxon>Spiralia</taxon>
        <taxon>Lophotrochozoa</taxon>
        <taxon>Mesozoa</taxon>
        <taxon>Orthonectida</taxon>
        <taxon>Rhopaluridae</taxon>
        <taxon>Intoshia</taxon>
    </lineage>
</organism>
<sequence length="289" mass="33246">MVKLVIKNCEDLQFLFETCTNEPISNILKEIVNIYNGRLKIARIAAEMNELADHGLTLPGNMQGLTDDQLIDLKLTDSYGDTNLPSGGYVFSQDDIGRRNGKGPLEKLQKMIKQCTHDSKEMISKKNIDHNIYVSMNTIETTLQNMKSAILIVYPMGLPPYDPIQMEFENNEQLEGTQASKDVIEFEEAVLWWAGKELISTKKLSDFIGKNEKCKILVKLQKKCNGAPSRESVVSEEEKRKMMMYYYHKQEELKKLEKDDDDSYLDSKWANTKSLKHKFQNLSDNIKFK</sequence>
<name>A0A177B5G4_9BILA</name>